<evidence type="ECO:0000256" key="7">
    <source>
        <dbReference type="SAM" id="MobiDB-lite"/>
    </source>
</evidence>
<dbReference type="PROSITE" id="PS51352">
    <property type="entry name" value="THIOREDOXIN_2"/>
    <property type="match status" value="1"/>
</dbReference>
<evidence type="ECO:0000256" key="1">
    <source>
        <dbReference type="ARBA" id="ARBA00004651"/>
    </source>
</evidence>
<dbReference type="PANTHER" id="PTHR32234">
    <property type="entry name" value="THIOL:DISULFIDE INTERCHANGE PROTEIN DSBD"/>
    <property type="match status" value="1"/>
</dbReference>
<feature type="compositionally biased region" description="Polar residues" evidence="7">
    <location>
        <begin position="201"/>
        <end position="239"/>
    </location>
</feature>
<feature type="region of interest" description="Disordered" evidence="7">
    <location>
        <begin position="192"/>
        <end position="239"/>
    </location>
</feature>
<feature type="transmembrane region" description="Helical" evidence="8">
    <location>
        <begin position="436"/>
        <end position="459"/>
    </location>
</feature>
<dbReference type="Pfam" id="PF11412">
    <property type="entry name" value="DsbD_N"/>
    <property type="match status" value="1"/>
</dbReference>
<dbReference type="InterPro" id="IPR036929">
    <property type="entry name" value="DsbDN_sf"/>
</dbReference>
<dbReference type="STRING" id="1120977.GCA_000619845_01371"/>
<evidence type="ECO:0000256" key="8">
    <source>
        <dbReference type="SAM" id="Phobius"/>
    </source>
</evidence>
<evidence type="ECO:0000256" key="3">
    <source>
        <dbReference type="ARBA" id="ARBA00022692"/>
    </source>
</evidence>
<dbReference type="Gene3D" id="2.60.40.1250">
    <property type="entry name" value="Thiol:disulfide interchange protein DsbD, N-terminal domain"/>
    <property type="match status" value="1"/>
</dbReference>
<dbReference type="GO" id="GO:0017004">
    <property type="term" value="P:cytochrome complex assembly"/>
    <property type="evidence" value="ECO:0007669"/>
    <property type="project" value="UniProtKB-KW"/>
</dbReference>
<name>A0A4Y7XFH4_9GAMM</name>
<comment type="caution">
    <text evidence="10">The sequence shown here is derived from an EMBL/GenBank/DDBJ whole genome shotgun (WGS) entry which is preliminary data.</text>
</comment>
<dbReference type="EMBL" id="SNTY01000008">
    <property type="protein sequence ID" value="TEU30464.1"/>
    <property type="molecule type" value="Genomic_DNA"/>
</dbReference>
<evidence type="ECO:0000259" key="9">
    <source>
        <dbReference type="PROSITE" id="PS51352"/>
    </source>
</evidence>
<comment type="subcellular location">
    <subcellularLocation>
        <location evidence="1">Cell membrane</location>
        <topology evidence="1">Multi-pass membrane protein</topology>
    </subcellularLocation>
</comment>
<keyword evidence="3 8" id="KW-0812">Transmembrane</keyword>
<sequence length="711" mass="76363">MKSQDVGLMLLKLGFGGLGIRLLIGVGCAAVYSISSAEPPANSFAETNNTAPAQSVFGQKNTGTAFNQSKTLLGQQGGKPAFLSATQAFQFSALQTADKVIIQANVVPGHYLYQQRFSVQGNAGLTVGKISFDQQPEFENDPEFGRVPVFHQDISLTVPVQGNGTLTLNWQGCAKAGVCYPPEQFQTRIINAKPAKEKENSSIVQTGNKQESKQEGNAQTDNIQTGNTQKPDAKAQTTIDNKTSVKITALGDAPPIVATPLPDVQPAKSSPFKDSPQIAAAIPSQPASIATGNSMVSDPFGLADHTLLALGLLFLAGLGLAFTPCVLPMLPIVANLVATQHRRSAGHGFLLAAGYAIGVACSYAMLGALIALFGHQINLIAWSQHPAILIGFAVVFALLALHSFELFELRLPAFVRGRIEKVGQYGQSSKWSGSVLGCWVAGFFSALIVSPCLSAPLAGVLLSVSTVGNPWLGAVALFCLGLGLGVPLMILGATEGRFLPKAGNWLNWVRRGFGLLLFAVALILLNRVFVSPWMLLLWAVLSLFFALWLWYWAGRGSLFTKALAIVVGLWAVMQVVGAGLGATDPLRPLNPLLKKDHTPQPVNVIYTTAQLSQYQQQHPRLLVELSADWCIACKIVERELFLQNPVPELQGWTRVKLDVTQTNANSRAVLKTLNVFGPPAILLYQNGQLVEQVLGEPKRDEFQLVLQRHVN</sequence>
<dbReference type="InterPro" id="IPR003834">
    <property type="entry name" value="Cyt_c_assmbl_TM_dom"/>
</dbReference>
<dbReference type="InterPro" id="IPR036249">
    <property type="entry name" value="Thioredoxin-like_sf"/>
</dbReference>
<keyword evidence="6 8" id="KW-0472">Membrane</keyword>
<dbReference type="Pfam" id="PF00085">
    <property type="entry name" value="Thioredoxin"/>
    <property type="match status" value="1"/>
</dbReference>
<gene>
    <name evidence="10" type="ORF">E2B99_02060</name>
</gene>
<dbReference type="GO" id="GO:0045454">
    <property type="term" value="P:cell redox homeostasis"/>
    <property type="evidence" value="ECO:0007669"/>
    <property type="project" value="TreeGrafter"/>
</dbReference>
<feature type="transmembrane region" description="Helical" evidence="8">
    <location>
        <begin position="471"/>
        <end position="491"/>
    </location>
</feature>
<evidence type="ECO:0000313" key="11">
    <source>
        <dbReference type="Proteomes" id="UP000297834"/>
    </source>
</evidence>
<dbReference type="SUPFAM" id="SSF74863">
    <property type="entry name" value="Thiol:disulfide interchange protein DsbD, N-terminal domain (DsbD-alpha)"/>
    <property type="match status" value="1"/>
</dbReference>
<dbReference type="InterPro" id="IPR013766">
    <property type="entry name" value="Thioredoxin_domain"/>
</dbReference>
<keyword evidence="4" id="KW-0201">Cytochrome c-type biogenesis</keyword>
<evidence type="ECO:0000313" key="10">
    <source>
        <dbReference type="EMBL" id="TEU30464.1"/>
    </source>
</evidence>
<feature type="transmembrane region" description="Helical" evidence="8">
    <location>
        <begin position="349"/>
        <end position="373"/>
    </location>
</feature>
<dbReference type="PANTHER" id="PTHR32234:SF0">
    <property type="entry name" value="THIOL:DISULFIDE INTERCHANGE PROTEIN DSBD"/>
    <property type="match status" value="1"/>
</dbReference>
<dbReference type="SUPFAM" id="SSF52833">
    <property type="entry name" value="Thioredoxin-like"/>
    <property type="match status" value="1"/>
</dbReference>
<organism evidence="10 11">
    <name type="scientific">Alkanindiges illinoisensis</name>
    <dbReference type="NCBI Taxonomy" id="197183"/>
    <lineage>
        <taxon>Bacteria</taxon>
        <taxon>Pseudomonadati</taxon>
        <taxon>Pseudomonadota</taxon>
        <taxon>Gammaproteobacteria</taxon>
        <taxon>Moraxellales</taxon>
        <taxon>Moraxellaceae</taxon>
        <taxon>Alkanindiges</taxon>
    </lineage>
</organism>
<dbReference type="GO" id="GO:0005886">
    <property type="term" value="C:plasma membrane"/>
    <property type="evidence" value="ECO:0007669"/>
    <property type="project" value="UniProtKB-SubCell"/>
</dbReference>
<evidence type="ECO:0000256" key="6">
    <source>
        <dbReference type="ARBA" id="ARBA00023136"/>
    </source>
</evidence>
<feature type="transmembrane region" description="Helical" evidence="8">
    <location>
        <begin position="307"/>
        <end position="337"/>
    </location>
</feature>
<feature type="transmembrane region" description="Helical" evidence="8">
    <location>
        <begin position="379"/>
        <end position="401"/>
    </location>
</feature>
<accession>A0A4Y7XFH4</accession>
<dbReference type="Gene3D" id="3.40.30.10">
    <property type="entry name" value="Glutaredoxin"/>
    <property type="match status" value="1"/>
</dbReference>
<dbReference type="Proteomes" id="UP000297834">
    <property type="component" value="Unassembled WGS sequence"/>
</dbReference>
<evidence type="ECO:0000256" key="5">
    <source>
        <dbReference type="ARBA" id="ARBA00022989"/>
    </source>
</evidence>
<feature type="transmembrane region" description="Helical" evidence="8">
    <location>
        <begin position="562"/>
        <end position="582"/>
    </location>
</feature>
<dbReference type="GO" id="GO:0015035">
    <property type="term" value="F:protein-disulfide reductase activity"/>
    <property type="evidence" value="ECO:0007669"/>
    <property type="project" value="TreeGrafter"/>
</dbReference>
<protein>
    <submittedName>
        <fullName evidence="10">Cytochrome C biogenesis protein</fullName>
    </submittedName>
</protein>
<keyword evidence="11" id="KW-1185">Reference proteome</keyword>
<evidence type="ECO:0000256" key="4">
    <source>
        <dbReference type="ARBA" id="ARBA00022748"/>
    </source>
</evidence>
<dbReference type="InterPro" id="IPR028250">
    <property type="entry name" value="DsbDN"/>
</dbReference>
<keyword evidence="2" id="KW-1003">Cell membrane</keyword>
<feature type="transmembrane region" description="Helical" evidence="8">
    <location>
        <begin position="512"/>
        <end position="529"/>
    </location>
</feature>
<feature type="transmembrane region" description="Helical" evidence="8">
    <location>
        <begin position="535"/>
        <end position="553"/>
    </location>
</feature>
<dbReference type="AlphaFoldDB" id="A0A4Y7XFH4"/>
<dbReference type="OrthoDB" id="9811036at2"/>
<keyword evidence="5 8" id="KW-1133">Transmembrane helix</keyword>
<reference evidence="10 11" key="1">
    <citation type="submission" date="2019-03" db="EMBL/GenBank/DDBJ databases">
        <title>Alkanindiges illinoisensis: a potential pathogenic isolated from ascites of a gastric cancer patient with abdominal metastasis.</title>
        <authorList>
            <person name="Hu X."/>
            <person name="Yang B."/>
            <person name="Yan X."/>
            <person name="Lin L."/>
            <person name="Zhao H."/>
            <person name="Zhou F."/>
            <person name="Su B."/>
            <person name="Chen J."/>
            <person name="Rui Y."/>
            <person name="Wang Q."/>
            <person name="Zheng L."/>
        </authorList>
    </citation>
    <scope>NUCLEOTIDE SEQUENCE [LARGE SCALE GENOMIC DNA]</scope>
    <source>
        <strain evidence="10 11">NFYY 23406</strain>
    </source>
</reference>
<evidence type="ECO:0000256" key="2">
    <source>
        <dbReference type="ARBA" id="ARBA00022475"/>
    </source>
</evidence>
<feature type="domain" description="Thioredoxin" evidence="9">
    <location>
        <begin position="578"/>
        <end position="711"/>
    </location>
</feature>
<dbReference type="Pfam" id="PF02683">
    <property type="entry name" value="DsbD_TM"/>
    <property type="match status" value="1"/>
</dbReference>
<proteinExistence type="predicted"/>